<dbReference type="SMART" id="SM00848">
    <property type="entry name" value="Inhibitor_I29"/>
    <property type="match status" value="1"/>
</dbReference>
<feature type="domain" description="Cathepsin propeptide inhibitor" evidence="9">
    <location>
        <begin position="38"/>
        <end position="96"/>
    </location>
</feature>
<keyword evidence="5" id="KW-0788">Thiol protease</keyword>
<dbReference type="InterPro" id="IPR013201">
    <property type="entry name" value="Prot_inhib_I29"/>
</dbReference>
<sequence>MAFKHLQIFLIVSLVSSICFSITLSRPLEDELTMQKRHDEWMTKHGRVYRDTNEENNRYVVFKRNVERIERLNNLPAGRTFKLAVNQFADLTNDEFRSMYTGYKGDSLLSSQRQTKTTPFRYQNVSSSALPISFDWRKKGAVTPIKNQGSCGCCWAFSAVAAIEGATQIKKGKLISLSEQELVDCDTNDFGCGGGLMDTAFEHIIATGGLTTESNYPYKGEDATCNSKKTNPKAASITGYEDVPVNDENALMKAVVHQPVSVGIEGGGFDFQFYSSGVFTGECTTSLDHGVTAVGYGESMNKSKYWIIKNSWGTKWGESGYMRIQKDVKDKQGLCGLAMKASYPIV</sequence>
<dbReference type="EMBL" id="JBANAX010000629">
    <property type="protein sequence ID" value="KAL1200192.1"/>
    <property type="molecule type" value="Genomic_DNA"/>
</dbReference>
<evidence type="ECO:0000313" key="12">
    <source>
        <dbReference type="Proteomes" id="UP001558713"/>
    </source>
</evidence>
<dbReference type="InterPro" id="IPR039417">
    <property type="entry name" value="Peptidase_C1A_papain-like"/>
</dbReference>
<dbReference type="PROSITE" id="PS00639">
    <property type="entry name" value="THIOL_PROTEASE_HIS"/>
    <property type="match status" value="1"/>
</dbReference>
<dbReference type="PROSITE" id="PS00139">
    <property type="entry name" value="THIOL_PROTEASE_CYS"/>
    <property type="match status" value="1"/>
</dbReference>
<evidence type="ECO:0000313" key="10">
    <source>
        <dbReference type="EMBL" id="KAL1200192.1"/>
    </source>
</evidence>
<feature type="chain" id="PRO_5044723220" evidence="7">
    <location>
        <begin position="26"/>
        <end position="346"/>
    </location>
</feature>
<dbReference type="AlphaFoldDB" id="A0ABD1B310"/>
<reference evidence="11 12" key="1">
    <citation type="submission" date="2024-04" db="EMBL/GenBank/DDBJ databases">
        <title>Genome assembly C_amara_ONT_v2.</title>
        <authorList>
            <person name="Yant L."/>
            <person name="Moore C."/>
            <person name="Slenker M."/>
        </authorList>
    </citation>
    <scope>NUCLEOTIDE SEQUENCE [LARGE SCALE GENOMIC DNA]</scope>
    <source>
        <tissue evidence="11">Leaf</tissue>
    </source>
</reference>
<dbReference type="EMBL" id="JBANAX010000501">
    <property type="protein sequence ID" value="KAL1206335.1"/>
    <property type="molecule type" value="Genomic_DNA"/>
</dbReference>
<evidence type="ECO:0000256" key="1">
    <source>
        <dbReference type="ARBA" id="ARBA00008455"/>
    </source>
</evidence>
<dbReference type="InterPro" id="IPR000169">
    <property type="entry name" value="Pept_cys_AS"/>
</dbReference>
<feature type="domain" description="Peptidase C1A papain C-terminal" evidence="8">
    <location>
        <begin position="130"/>
        <end position="345"/>
    </location>
</feature>
<evidence type="ECO:0000256" key="6">
    <source>
        <dbReference type="ARBA" id="ARBA00023157"/>
    </source>
</evidence>
<keyword evidence="2 11" id="KW-0645">Protease</keyword>
<dbReference type="Gene3D" id="3.90.70.10">
    <property type="entry name" value="Cysteine proteinases"/>
    <property type="match status" value="1"/>
</dbReference>
<dbReference type="Proteomes" id="UP001558713">
    <property type="component" value="Unassembled WGS sequence"/>
</dbReference>
<dbReference type="InterPro" id="IPR013128">
    <property type="entry name" value="Peptidase_C1A"/>
</dbReference>
<name>A0ABD1B310_CARAN</name>
<dbReference type="InterPro" id="IPR025661">
    <property type="entry name" value="Pept_asp_AS"/>
</dbReference>
<evidence type="ECO:0000256" key="4">
    <source>
        <dbReference type="ARBA" id="ARBA00022801"/>
    </source>
</evidence>
<evidence type="ECO:0000259" key="8">
    <source>
        <dbReference type="SMART" id="SM00645"/>
    </source>
</evidence>
<dbReference type="InterPro" id="IPR025660">
    <property type="entry name" value="Pept_his_AS"/>
</dbReference>
<evidence type="ECO:0000256" key="5">
    <source>
        <dbReference type="ARBA" id="ARBA00022807"/>
    </source>
</evidence>
<proteinExistence type="inferred from homology"/>
<feature type="signal peptide" evidence="7">
    <location>
        <begin position="1"/>
        <end position="25"/>
    </location>
</feature>
<keyword evidence="6" id="KW-1015">Disulfide bond</keyword>
<dbReference type="SUPFAM" id="SSF54001">
    <property type="entry name" value="Cysteine proteinases"/>
    <property type="match status" value="1"/>
</dbReference>
<keyword evidence="4" id="KW-0378">Hydrolase</keyword>
<dbReference type="GO" id="GO:0008234">
    <property type="term" value="F:cysteine-type peptidase activity"/>
    <property type="evidence" value="ECO:0007669"/>
    <property type="project" value="UniProtKB-KW"/>
</dbReference>
<protein>
    <submittedName>
        <fullName evidence="11">Senescence-specific cysteine protease SAG12</fullName>
    </submittedName>
</protein>
<evidence type="ECO:0000256" key="7">
    <source>
        <dbReference type="SAM" id="SignalP"/>
    </source>
</evidence>
<dbReference type="FunFam" id="3.90.70.10:FF:000067">
    <property type="entry name" value="Senescence-specific cysteine protease"/>
    <property type="match status" value="1"/>
</dbReference>
<dbReference type="PRINTS" id="PR00705">
    <property type="entry name" value="PAPAIN"/>
</dbReference>
<comment type="similarity">
    <text evidence="1">Belongs to the peptidase C1 family.</text>
</comment>
<dbReference type="GO" id="GO:0006508">
    <property type="term" value="P:proteolysis"/>
    <property type="evidence" value="ECO:0007669"/>
    <property type="project" value="UniProtKB-KW"/>
</dbReference>
<evidence type="ECO:0000259" key="9">
    <source>
        <dbReference type="SMART" id="SM00848"/>
    </source>
</evidence>
<keyword evidence="12" id="KW-1185">Reference proteome</keyword>
<evidence type="ECO:0000256" key="3">
    <source>
        <dbReference type="ARBA" id="ARBA00022729"/>
    </source>
</evidence>
<dbReference type="PROSITE" id="PS00640">
    <property type="entry name" value="THIOL_PROTEASE_ASN"/>
    <property type="match status" value="1"/>
</dbReference>
<accession>A0ABD1B310</accession>
<dbReference type="Pfam" id="PF00112">
    <property type="entry name" value="Peptidase_C1"/>
    <property type="match status" value="1"/>
</dbReference>
<dbReference type="SMART" id="SM00645">
    <property type="entry name" value="Pept_C1"/>
    <property type="match status" value="1"/>
</dbReference>
<keyword evidence="3 7" id="KW-0732">Signal</keyword>
<dbReference type="CDD" id="cd02248">
    <property type="entry name" value="Peptidase_C1A"/>
    <property type="match status" value="1"/>
</dbReference>
<dbReference type="InterPro" id="IPR038765">
    <property type="entry name" value="Papain-like_cys_pep_sf"/>
</dbReference>
<organism evidence="11 12">
    <name type="scientific">Cardamine amara subsp. amara</name>
    <dbReference type="NCBI Taxonomy" id="228776"/>
    <lineage>
        <taxon>Eukaryota</taxon>
        <taxon>Viridiplantae</taxon>
        <taxon>Streptophyta</taxon>
        <taxon>Embryophyta</taxon>
        <taxon>Tracheophyta</taxon>
        <taxon>Spermatophyta</taxon>
        <taxon>Magnoliopsida</taxon>
        <taxon>eudicotyledons</taxon>
        <taxon>Gunneridae</taxon>
        <taxon>Pentapetalae</taxon>
        <taxon>rosids</taxon>
        <taxon>malvids</taxon>
        <taxon>Brassicales</taxon>
        <taxon>Brassicaceae</taxon>
        <taxon>Cardamineae</taxon>
        <taxon>Cardamine</taxon>
    </lineage>
</organism>
<dbReference type="PANTHER" id="PTHR12411">
    <property type="entry name" value="CYSTEINE PROTEASE FAMILY C1-RELATED"/>
    <property type="match status" value="1"/>
</dbReference>
<evidence type="ECO:0000313" key="11">
    <source>
        <dbReference type="EMBL" id="KAL1206335.1"/>
    </source>
</evidence>
<comment type="caution">
    <text evidence="11">The sequence shown here is derived from an EMBL/GenBank/DDBJ whole genome shotgun (WGS) entry which is preliminary data.</text>
</comment>
<gene>
    <name evidence="10" type="ORF">V5N11_019972</name>
    <name evidence="11" type="ORF">V5N11_020144</name>
</gene>
<evidence type="ECO:0000256" key="2">
    <source>
        <dbReference type="ARBA" id="ARBA00022670"/>
    </source>
</evidence>
<dbReference type="Pfam" id="PF08246">
    <property type="entry name" value="Inhibitor_I29"/>
    <property type="match status" value="1"/>
</dbReference>
<dbReference type="InterPro" id="IPR000668">
    <property type="entry name" value="Peptidase_C1A_C"/>
</dbReference>